<sequence length="213" mass="24602">MSLFCQQPSEIVIFNQGPFWRRFWSSQLGAATGVWWIRLLTIRILSHFEVRLPELMEDDGLSERQSVFTILRQAELVPATVNDYREKLLHLRKLRHDVVQTAVPDGPLQEMPLRYLLGMLYVNFSALWDPVIELIRIFSFICFISLSFHCSNEYYPADLQVAPTQDLRRKGRGLGAEEIEEEPVAGEDEELGEELAPQDEPSQKKKTRRAAAK</sequence>
<feature type="region of interest" description="Disordered" evidence="1">
    <location>
        <begin position="172"/>
        <end position="213"/>
    </location>
</feature>
<dbReference type="Proteomes" id="UP001159641">
    <property type="component" value="Unassembled WGS sequence"/>
</dbReference>
<dbReference type="InterPro" id="IPR052575">
    <property type="entry name" value="SSU_processome_comp_20"/>
</dbReference>
<comment type="caution">
    <text evidence="2">The sequence shown here is derived from an EMBL/GenBank/DDBJ whole genome shotgun (WGS) entry which is preliminary data.</text>
</comment>
<dbReference type="GO" id="GO:0030686">
    <property type="term" value="C:90S preribosome"/>
    <property type="evidence" value="ECO:0007669"/>
    <property type="project" value="TreeGrafter"/>
</dbReference>
<protein>
    <submittedName>
        <fullName evidence="2">Uncharacterized protein</fullName>
    </submittedName>
</protein>
<accession>A0AB34HJC6</accession>
<dbReference type="GO" id="GO:0032040">
    <property type="term" value="C:small-subunit processome"/>
    <property type="evidence" value="ECO:0007669"/>
    <property type="project" value="TreeGrafter"/>
</dbReference>
<reference evidence="2 3" key="1">
    <citation type="submission" date="2022-11" db="EMBL/GenBank/DDBJ databases">
        <title>Whole genome sequence of Eschrichtius robustus ER-17-0199.</title>
        <authorList>
            <person name="Bruniche-Olsen A."/>
            <person name="Black A.N."/>
            <person name="Fields C.J."/>
            <person name="Walden K."/>
            <person name="Dewoody J.A."/>
        </authorList>
    </citation>
    <scope>NUCLEOTIDE SEQUENCE [LARGE SCALE GENOMIC DNA]</scope>
    <source>
        <strain evidence="2">ER-17-0199</strain>
        <tissue evidence="2">Blubber</tissue>
    </source>
</reference>
<proteinExistence type="predicted"/>
<dbReference type="AlphaFoldDB" id="A0AB34HJC6"/>
<feature type="compositionally biased region" description="Basic residues" evidence="1">
    <location>
        <begin position="204"/>
        <end position="213"/>
    </location>
</feature>
<dbReference type="PANTHER" id="PTHR17695:SF11">
    <property type="entry name" value="SMALL SUBUNIT PROCESSOME COMPONENT 20 HOMOLOG"/>
    <property type="match status" value="1"/>
</dbReference>
<evidence type="ECO:0000313" key="2">
    <source>
        <dbReference type="EMBL" id="KAJ8791562.1"/>
    </source>
</evidence>
<gene>
    <name evidence="2" type="ORF">J1605_020284</name>
</gene>
<evidence type="ECO:0000313" key="3">
    <source>
        <dbReference type="Proteomes" id="UP001159641"/>
    </source>
</evidence>
<name>A0AB34HJC6_ESCRO</name>
<keyword evidence="3" id="KW-1185">Reference proteome</keyword>
<organism evidence="2 3">
    <name type="scientific">Eschrichtius robustus</name>
    <name type="common">California gray whale</name>
    <name type="synonym">Eschrichtius gibbosus</name>
    <dbReference type="NCBI Taxonomy" id="9764"/>
    <lineage>
        <taxon>Eukaryota</taxon>
        <taxon>Metazoa</taxon>
        <taxon>Chordata</taxon>
        <taxon>Craniata</taxon>
        <taxon>Vertebrata</taxon>
        <taxon>Euteleostomi</taxon>
        <taxon>Mammalia</taxon>
        <taxon>Eutheria</taxon>
        <taxon>Laurasiatheria</taxon>
        <taxon>Artiodactyla</taxon>
        <taxon>Whippomorpha</taxon>
        <taxon>Cetacea</taxon>
        <taxon>Mysticeti</taxon>
        <taxon>Eschrichtiidae</taxon>
        <taxon>Eschrichtius</taxon>
    </lineage>
</organism>
<feature type="compositionally biased region" description="Acidic residues" evidence="1">
    <location>
        <begin position="177"/>
        <end position="197"/>
    </location>
</feature>
<dbReference type="PANTHER" id="PTHR17695">
    <property type="entry name" value="SMALL SUBUNIT PROCESSOME COMPONENT 20 HOMOLOG"/>
    <property type="match status" value="1"/>
</dbReference>
<evidence type="ECO:0000256" key="1">
    <source>
        <dbReference type="SAM" id="MobiDB-lite"/>
    </source>
</evidence>
<dbReference type="EMBL" id="JAIQCJ010001201">
    <property type="protein sequence ID" value="KAJ8791562.1"/>
    <property type="molecule type" value="Genomic_DNA"/>
</dbReference>